<comment type="similarity">
    <text evidence="1">Belongs to the pirin family.</text>
</comment>
<evidence type="ECO:0000256" key="1">
    <source>
        <dbReference type="ARBA" id="ARBA00008416"/>
    </source>
</evidence>
<dbReference type="PIRSF" id="PIRSF006232">
    <property type="entry name" value="Pirin"/>
    <property type="match status" value="1"/>
</dbReference>
<dbReference type="Pfam" id="PF05726">
    <property type="entry name" value="Pirin_C"/>
    <property type="match status" value="1"/>
</dbReference>
<feature type="domain" description="Pirin C-terminal" evidence="3">
    <location>
        <begin position="192"/>
        <end position="289"/>
    </location>
</feature>
<organism evidence="4">
    <name type="scientific">metagenome</name>
    <dbReference type="NCBI Taxonomy" id="256318"/>
    <lineage>
        <taxon>unclassified sequences</taxon>
        <taxon>metagenomes</taxon>
    </lineage>
</organism>
<accession>A0A380TK61</accession>
<dbReference type="CDD" id="cd02909">
    <property type="entry name" value="cupin_pirin_N"/>
    <property type="match status" value="1"/>
</dbReference>
<dbReference type="PANTHER" id="PTHR13903:SF8">
    <property type="entry name" value="PIRIN"/>
    <property type="match status" value="1"/>
</dbReference>
<dbReference type="InterPro" id="IPR003829">
    <property type="entry name" value="Pirin_N_dom"/>
</dbReference>
<dbReference type="InterPro" id="IPR008778">
    <property type="entry name" value="Pirin_C_dom"/>
</dbReference>
<gene>
    <name evidence="4" type="ORF">DF3PB_740010</name>
</gene>
<dbReference type="CDD" id="cd02247">
    <property type="entry name" value="cupin_pirin_C"/>
    <property type="match status" value="1"/>
</dbReference>
<dbReference type="InterPro" id="IPR014710">
    <property type="entry name" value="RmlC-like_jellyroll"/>
</dbReference>
<evidence type="ECO:0000259" key="2">
    <source>
        <dbReference type="Pfam" id="PF02678"/>
    </source>
</evidence>
<sequence>MAATDATDKATLQGDAPAIKAVIRPRPSDLGGLVVRRALPNRALKAVGPFVFLDEMGPVAFPAGQGIDVRPHPHIGLSTLTWLIAGEILHRDSLGSVERIHPGAVNWMTAGAGVAHSERTPPDVRAAGSTLHGIQMWLALPRPHEEVPASFQHVPAHDLPVWSRAGCRVALIAGNGWGERSPVRVYSPTLCADATLDAGATLTIEAEHEDRALYPVAGTITIAGTRFGSGHLIALQAGVPVELRAESEARTIVIGGAPFDGPRHLWWNFVSSRLERIEQAKADWAAGRFAKVEGDDAFFPLPEA</sequence>
<dbReference type="InterPro" id="IPR011051">
    <property type="entry name" value="RmlC_Cupin_sf"/>
</dbReference>
<dbReference type="Gene3D" id="2.60.120.10">
    <property type="entry name" value="Jelly Rolls"/>
    <property type="match status" value="2"/>
</dbReference>
<protein>
    <submittedName>
        <fullName evidence="4">Pirin-like protein CC_3178</fullName>
    </submittedName>
</protein>
<evidence type="ECO:0000313" key="4">
    <source>
        <dbReference type="EMBL" id="SUS08558.1"/>
    </source>
</evidence>
<name>A0A380TK61_9ZZZZ</name>
<feature type="domain" description="Pirin N-terminal" evidence="2">
    <location>
        <begin position="35"/>
        <end position="138"/>
    </location>
</feature>
<proteinExistence type="inferred from homology"/>
<dbReference type="EMBL" id="UIDG01000628">
    <property type="protein sequence ID" value="SUS08558.1"/>
    <property type="molecule type" value="Genomic_DNA"/>
</dbReference>
<evidence type="ECO:0000259" key="3">
    <source>
        <dbReference type="Pfam" id="PF05726"/>
    </source>
</evidence>
<dbReference type="PANTHER" id="PTHR13903">
    <property type="entry name" value="PIRIN-RELATED"/>
    <property type="match status" value="1"/>
</dbReference>
<dbReference type="Pfam" id="PF02678">
    <property type="entry name" value="Pirin"/>
    <property type="match status" value="1"/>
</dbReference>
<dbReference type="InterPro" id="IPR012093">
    <property type="entry name" value="Pirin"/>
</dbReference>
<dbReference type="SUPFAM" id="SSF51182">
    <property type="entry name" value="RmlC-like cupins"/>
    <property type="match status" value="1"/>
</dbReference>
<reference evidence="4" key="1">
    <citation type="submission" date="2018-07" db="EMBL/GenBank/DDBJ databases">
        <authorList>
            <person name="Quirk P.G."/>
            <person name="Krulwich T.A."/>
        </authorList>
    </citation>
    <scope>NUCLEOTIDE SEQUENCE</scope>
</reference>
<dbReference type="AlphaFoldDB" id="A0A380TK61"/>